<dbReference type="Proteomes" id="UP000054078">
    <property type="component" value="Unassembled WGS sequence"/>
</dbReference>
<comment type="similarity">
    <text evidence="2">Belongs to the AzlC family.</text>
</comment>
<feature type="transmembrane region" description="Helical" evidence="8">
    <location>
        <begin position="177"/>
        <end position="195"/>
    </location>
</feature>
<keyword evidence="3" id="KW-0813">Transport</keyword>
<organism evidence="9 10">
    <name type="scientific">Tractidigestivibacter scatoligenes</name>
    <name type="common">Olsenella scatoligenes</name>
    <dbReference type="NCBI Taxonomy" id="1299998"/>
    <lineage>
        <taxon>Bacteria</taxon>
        <taxon>Bacillati</taxon>
        <taxon>Actinomycetota</taxon>
        <taxon>Coriobacteriia</taxon>
        <taxon>Coriobacteriales</taxon>
        <taxon>Atopobiaceae</taxon>
        <taxon>Tractidigestivibacter</taxon>
    </lineage>
</organism>
<evidence type="ECO:0000256" key="1">
    <source>
        <dbReference type="ARBA" id="ARBA00004651"/>
    </source>
</evidence>
<feature type="transmembrane region" description="Helical" evidence="8">
    <location>
        <begin position="124"/>
        <end position="145"/>
    </location>
</feature>
<dbReference type="Pfam" id="PF03591">
    <property type="entry name" value="AzlC"/>
    <property type="match status" value="1"/>
</dbReference>
<evidence type="ECO:0000313" key="9">
    <source>
        <dbReference type="EMBL" id="KUH57978.1"/>
    </source>
</evidence>
<feature type="transmembrane region" description="Helical" evidence="8">
    <location>
        <begin position="12"/>
        <end position="30"/>
    </location>
</feature>
<keyword evidence="4" id="KW-1003">Cell membrane</keyword>
<dbReference type="InterPro" id="IPR011606">
    <property type="entry name" value="Brnchd-chn_aa_trnsp_permease"/>
</dbReference>
<name>A0A100YUL2_TRASO</name>
<evidence type="ECO:0000256" key="3">
    <source>
        <dbReference type="ARBA" id="ARBA00022448"/>
    </source>
</evidence>
<dbReference type="PANTHER" id="PTHR34979:SF1">
    <property type="entry name" value="INNER MEMBRANE PROTEIN YGAZ"/>
    <property type="match status" value="1"/>
</dbReference>
<keyword evidence="5 8" id="KW-0812">Transmembrane</keyword>
<dbReference type="GO" id="GO:0005886">
    <property type="term" value="C:plasma membrane"/>
    <property type="evidence" value="ECO:0007669"/>
    <property type="project" value="UniProtKB-SubCell"/>
</dbReference>
<evidence type="ECO:0000313" key="10">
    <source>
        <dbReference type="Proteomes" id="UP000054078"/>
    </source>
</evidence>
<evidence type="ECO:0000256" key="7">
    <source>
        <dbReference type="ARBA" id="ARBA00023136"/>
    </source>
</evidence>
<dbReference type="PANTHER" id="PTHR34979">
    <property type="entry name" value="INNER MEMBRANE PROTEIN YGAZ"/>
    <property type="match status" value="1"/>
</dbReference>
<protein>
    <submittedName>
        <fullName evidence="9">Branched-chain amino acid ABC transporter permease</fullName>
    </submittedName>
</protein>
<gene>
    <name evidence="9" type="ORF">AUL39_08800</name>
</gene>
<feature type="transmembrane region" description="Helical" evidence="8">
    <location>
        <begin position="50"/>
        <end position="72"/>
    </location>
</feature>
<sequence>MREGVRDGVPIALGYLAVSFSLGIAARKVGLDAVQGFFASLFNNASAGEYAGFAVIGAGGSLLEMAVVMLVANARYLLMSCSMAQRFSPKTPLIHRVLVGFDLTDELFGIAIARPGVADPYYSYGAMVVALPGWALGGMAGVIAGSVLPERVVSALSVALFGMFLAIIIPPARKSRVIAGLVLAGFATSALFAWTPLLSGVSEGTRTIILTVALSALAAALFPVDEQDGGSEKAGDADSAIAVPAPEGDACRAA</sequence>
<evidence type="ECO:0000256" key="2">
    <source>
        <dbReference type="ARBA" id="ARBA00010735"/>
    </source>
</evidence>
<dbReference type="STRING" id="1299998.AUL39_08800"/>
<dbReference type="AlphaFoldDB" id="A0A100YUL2"/>
<reference evidence="9 10" key="1">
    <citation type="submission" date="2015-12" db="EMBL/GenBank/DDBJ databases">
        <title>Draft Genome Sequence of Olsenella scatoligenes SK9K4T; a Producer of 3-Methylindole- (skatole) and 4-Methylphenol- (p-cresol) Isolated from Pig Feces.</title>
        <authorList>
            <person name="Li X."/>
            <person name="Borg B."/>
            <person name="Canibe N."/>
        </authorList>
    </citation>
    <scope>NUCLEOTIDE SEQUENCE [LARGE SCALE GENOMIC DNA]</scope>
    <source>
        <strain evidence="9 10">SK9K4</strain>
    </source>
</reference>
<proteinExistence type="inferred from homology"/>
<dbReference type="EMBL" id="LOJF01000011">
    <property type="protein sequence ID" value="KUH57978.1"/>
    <property type="molecule type" value="Genomic_DNA"/>
</dbReference>
<evidence type="ECO:0000256" key="4">
    <source>
        <dbReference type="ARBA" id="ARBA00022475"/>
    </source>
</evidence>
<feature type="transmembrane region" description="Helical" evidence="8">
    <location>
        <begin position="207"/>
        <end position="224"/>
    </location>
</feature>
<keyword evidence="6 8" id="KW-1133">Transmembrane helix</keyword>
<evidence type="ECO:0000256" key="6">
    <source>
        <dbReference type="ARBA" id="ARBA00022989"/>
    </source>
</evidence>
<comment type="subcellular location">
    <subcellularLocation>
        <location evidence="1">Cell membrane</location>
        <topology evidence="1">Multi-pass membrane protein</topology>
    </subcellularLocation>
</comment>
<accession>A0A100YUL2</accession>
<keyword evidence="7 8" id="KW-0472">Membrane</keyword>
<dbReference type="GO" id="GO:1903785">
    <property type="term" value="P:L-valine transmembrane transport"/>
    <property type="evidence" value="ECO:0007669"/>
    <property type="project" value="TreeGrafter"/>
</dbReference>
<evidence type="ECO:0000256" key="8">
    <source>
        <dbReference type="SAM" id="Phobius"/>
    </source>
</evidence>
<comment type="caution">
    <text evidence="9">The sequence shown here is derived from an EMBL/GenBank/DDBJ whole genome shotgun (WGS) entry which is preliminary data.</text>
</comment>
<feature type="transmembrane region" description="Helical" evidence="8">
    <location>
        <begin position="152"/>
        <end position="171"/>
    </location>
</feature>
<keyword evidence="10" id="KW-1185">Reference proteome</keyword>
<evidence type="ECO:0000256" key="5">
    <source>
        <dbReference type="ARBA" id="ARBA00022692"/>
    </source>
</evidence>